<keyword evidence="3" id="KW-1185">Reference proteome</keyword>
<dbReference type="OrthoDB" id="70326at2759"/>
<feature type="compositionally biased region" description="Polar residues" evidence="1">
    <location>
        <begin position="385"/>
        <end position="401"/>
    </location>
</feature>
<dbReference type="OMA" id="SNANCKK"/>
<accession>T0RTP1</accession>
<dbReference type="GeneID" id="19947364"/>
<feature type="region of interest" description="Disordered" evidence="1">
    <location>
        <begin position="327"/>
        <end position="351"/>
    </location>
</feature>
<dbReference type="Proteomes" id="UP000030762">
    <property type="component" value="Unassembled WGS sequence"/>
</dbReference>
<name>T0RTP1_SAPDV</name>
<protein>
    <submittedName>
        <fullName evidence="2">Uncharacterized protein</fullName>
    </submittedName>
</protein>
<feature type="region of interest" description="Disordered" evidence="1">
    <location>
        <begin position="1"/>
        <end position="28"/>
    </location>
</feature>
<organism evidence="2 3">
    <name type="scientific">Saprolegnia diclina (strain VS20)</name>
    <dbReference type="NCBI Taxonomy" id="1156394"/>
    <lineage>
        <taxon>Eukaryota</taxon>
        <taxon>Sar</taxon>
        <taxon>Stramenopiles</taxon>
        <taxon>Oomycota</taxon>
        <taxon>Saprolegniomycetes</taxon>
        <taxon>Saprolegniales</taxon>
        <taxon>Saprolegniaceae</taxon>
        <taxon>Saprolegnia</taxon>
    </lineage>
</organism>
<dbReference type="EMBL" id="JH767149">
    <property type="protein sequence ID" value="EQC35888.1"/>
    <property type="molecule type" value="Genomic_DNA"/>
</dbReference>
<dbReference type="InParanoid" id="T0RTP1"/>
<evidence type="ECO:0000313" key="3">
    <source>
        <dbReference type="Proteomes" id="UP000030762"/>
    </source>
</evidence>
<dbReference type="InterPro" id="IPR026142">
    <property type="entry name" value="Pro_pase_1_reg_su_36"/>
</dbReference>
<dbReference type="RefSeq" id="XP_008610650.1">
    <property type="nucleotide sequence ID" value="XM_008612428.1"/>
</dbReference>
<gene>
    <name evidence="2" type="ORF">SDRG_06637</name>
</gene>
<dbReference type="AlphaFoldDB" id="T0RTP1"/>
<reference evidence="2 3" key="1">
    <citation type="submission" date="2012-04" db="EMBL/GenBank/DDBJ databases">
        <title>The Genome Sequence of Saprolegnia declina VS20.</title>
        <authorList>
            <consortium name="The Broad Institute Genome Sequencing Platform"/>
            <person name="Russ C."/>
            <person name="Nusbaum C."/>
            <person name="Tyler B."/>
            <person name="van West P."/>
            <person name="Dieguez-Uribeondo J."/>
            <person name="de Bruijn I."/>
            <person name="Tripathy S."/>
            <person name="Jiang R."/>
            <person name="Young S.K."/>
            <person name="Zeng Q."/>
            <person name="Gargeya S."/>
            <person name="Fitzgerald M."/>
            <person name="Haas B."/>
            <person name="Abouelleil A."/>
            <person name="Alvarado L."/>
            <person name="Arachchi H.M."/>
            <person name="Berlin A."/>
            <person name="Chapman S.B."/>
            <person name="Goldberg J."/>
            <person name="Griggs A."/>
            <person name="Gujja S."/>
            <person name="Hansen M."/>
            <person name="Howarth C."/>
            <person name="Imamovic A."/>
            <person name="Larimer J."/>
            <person name="McCowen C."/>
            <person name="Montmayeur A."/>
            <person name="Murphy C."/>
            <person name="Neiman D."/>
            <person name="Pearson M."/>
            <person name="Priest M."/>
            <person name="Roberts A."/>
            <person name="Saif S."/>
            <person name="Shea T."/>
            <person name="Sisk P."/>
            <person name="Sykes S."/>
            <person name="Wortman J."/>
            <person name="Nusbaum C."/>
            <person name="Birren B."/>
        </authorList>
    </citation>
    <scope>NUCLEOTIDE SEQUENCE [LARGE SCALE GENOMIC DNA]</scope>
    <source>
        <strain evidence="2 3">VS20</strain>
    </source>
</reference>
<feature type="region of interest" description="Disordered" evidence="1">
    <location>
        <begin position="367"/>
        <end position="406"/>
    </location>
</feature>
<feature type="compositionally biased region" description="Polar residues" evidence="1">
    <location>
        <begin position="10"/>
        <end position="26"/>
    </location>
</feature>
<evidence type="ECO:0000313" key="2">
    <source>
        <dbReference type="EMBL" id="EQC35888.1"/>
    </source>
</evidence>
<proteinExistence type="predicted"/>
<dbReference type="VEuPathDB" id="FungiDB:SDRG_06637"/>
<dbReference type="Pfam" id="PF14895">
    <property type="entry name" value="PPPI_inhib"/>
    <property type="match status" value="1"/>
</dbReference>
<dbReference type="eggNOG" id="ENOG502S5ZE">
    <property type="taxonomic scope" value="Eukaryota"/>
</dbReference>
<sequence length="419" mass="46393">MPTSRLGDGASSTAPLKGLTSRSGSIKETARRLDGKALPLFGRQGSVVTAKGDGRGIKSMPSRGVKTSHYLHMAQKGPPDVKQLMEDVYLEMERQRTQGLLKIPLKFTDFYNADIMVLFVHAAMDHVDSIVGLKLLEKNSAAMPEGRLRANQLHAETLSHLATSYSRIVLHCSNFERQKEDEIFFECVYYFACAIVKILHASEHWQTIEEELGYAFRGESFNVNGRGHLRVEPVEAKLPPPRFGATAEAAENLRFVTASTNERYGAFIQMVGVNSIVSRVDSTKARVDANLRIAQTIRDRIHAAHRAEFVARTTQELEFQKRNATRMEVHGHAPSKPMHGPSSHGPYSPRLNMRATLDARSPVVARILPPPSEAGSPRKLVEVQAPTSGSPGPPRATSSTILDRRQVDVMYRSLPSQPQ</sequence>
<evidence type="ECO:0000256" key="1">
    <source>
        <dbReference type="SAM" id="MobiDB-lite"/>
    </source>
</evidence>
<dbReference type="GO" id="GO:0019902">
    <property type="term" value="F:phosphatase binding"/>
    <property type="evidence" value="ECO:0007669"/>
    <property type="project" value="InterPro"/>
</dbReference>